<dbReference type="InterPro" id="IPR011055">
    <property type="entry name" value="Dup_hybrid_motif"/>
</dbReference>
<feature type="domain" description="M23ase beta-sheet core" evidence="1">
    <location>
        <begin position="64"/>
        <end position="162"/>
    </location>
</feature>
<gene>
    <name evidence="2" type="ORF">ACFSQJ_02370</name>
</gene>
<keyword evidence="3" id="KW-1185">Reference proteome</keyword>
<proteinExistence type="predicted"/>
<dbReference type="RefSeq" id="WP_377765234.1">
    <property type="nucleotide sequence ID" value="NZ_JBHULB010000006.1"/>
</dbReference>
<evidence type="ECO:0000313" key="3">
    <source>
        <dbReference type="Proteomes" id="UP001597526"/>
    </source>
</evidence>
<reference evidence="3" key="1">
    <citation type="journal article" date="2019" name="Int. J. Syst. Evol. Microbiol.">
        <title>The Global Catalogue of Microorganisms (GCM) 10K type strain sequencing project: providing services to taxonomists for standard genome sequencing and annotation.</title>
        <authorList>
            <consortium name="The Broad Institute Genomics Platform"/>
            <consortium name="The Broad Institute Genome Sequencing Center for Infectious Disease"/>
            <person name="Wu L."/>
            <person name="Ma J."/>
        </authorList>
    </citation>
    <scope>NUCLEOTIDE SEQUENCE [LARGE SCALE GENOMIC DNA]</scope>
    <source>
        <strain evidence="3">KCTC 52368</strain>
    </source>
</reference>
<dbReference type="Proteomes" id="UP001597526">
    <property type="component" value="Unassembled WGS sequence"/>
</dbReference>
<dbReference type="PANTHER" id="PTHR21666:SF270">
    <property type="entry name" value="MUREIN HYDROLASE ACTIVATOR ENVC"/>
    <property type="match status" value="1"/>
</dbReference>
<protein>
    <submittedName>
        <fullName evidence="2">Peptidoglycan DD-metalloendopeptidase family protein</fullName>
    </submittedName>
</protein>
<accession>A0ABW5MSJ5</accession>
<dbReference type="InterPro" id="IPR016047">
    <property type="entry name" value="M23ase_b-sheet_dom"/>
</dbReference>
<dbReference type="PANTHER" id="PTHR21666">
    <property type="entry name" value="PEPTIDASE-RELATED"/>
    <property type="match status" value="1"/>
</dbReference>
<dbReference type="InterPro" id="IPR050570">
    <property type="entry name" value="Cell_wall_metabolism_enzyme"/>
</dbReference>
<dbReference type="SUPFAM" id="SSF51261">
    <property type="entry name" value="Duplicated hybrid motif"/>
    <property type="match status" value="1"/>
</dbReference>
<dbReference type="EMBL" id="JBHULB010000006">
    <property type="protein sequence ID" value="MFD2585756.1"/>
    <property type="molecule type" value="Genomic_DNA"/>
</dbReference>
<evidence type="ECO:0000259" key="1">
    <source>
        <dbReference type="Pfam" id="PF01551"/>
    </source>
</evidence>
<sequence length="197" mass="22149">MSIDLSSTNKELKGVDITNPDSCQKYIDEVLARNEALVAYGGYLEKRNLYDAADRFSKGSTRNIHLGIDFWCEAGTQVITPITGTVHSFSNNDDIGNYGPTIILEHKFENILFYSLYGHLSIESLYELFIGKKFRKGETLATLGTPDINVNYAPHLHFQIINDLGSYQGDYPGVCSESDLDFYKTNCPDPNLLLQLY</sequence>
<dbReference type="Gene3D" id="2.70.70.10">
    <property type="entry name" value="Glucose Permease (Domain IIA)"/>
    <property type="match status" value="1"/>
</dbReference>
<organism evidence="2 3">
    <name type="scientific">Croceitalea marina</name>
    <dbReference type="NCBI Taxonomy" id="1775166"/>
    <lineage>
        <taxon>Bacteria</taxon>
        <taxon>Pseudomonadati</taxon>
        <taxon>Bacteroidota</taxon>
        <taxon>Flavobacteriia</taxon>
        <taxon>Flavobacteriales</taxon>
        <taxon>Flavobacteriaceae</taxon>
        <taxon>Croceitalea</taxon>
    </lineage>
</organism>
<comment type="caution">
    <text evidence="2">The sequence shown here is derived from an EMBL/GenBank/DDBJ whole genome shotgun (WGS) entry which is preliminary data.</text>
</comment>
<evidence type="ECO:0000313" key="2">
    <source>
        <dbReference type="EMBL" id="MFD2585756.1"/>
    </source>
</evidence>
<dbReference type="Pfam" id="PF01551">
    <property type="entry name" value="Peptidase_M23"/>
    <property type="match status" value="1"/>
</dbReference>
<name>A0ABW5MSJ5_9FLAO</name>
<dbReference type="CDD" id="cd12797">
    <property type="entry name" value="M23_peptidase"/>
    <property type="match status" value="1"/>
</dbReference>